<dbReference type="eggNOG" id="KOG1198">
    <property type="taxonomic scope" value="Eukaryota"/>
</dbReference>
<dbReference type="InterPro" id="IPR052711">
    <property type="entry name" value="Zinc_ADH-like"/>
</dbReference>
<dbReference type="InterPro" id="IPR036291">
    <property type="entry name" value="NAD(P)-bd_dom_sf"/>
</dbReference>
<protein>
    <submittedName>
        <fullName evidence="1">Putative alcohol zinc-containing protein</fullName>
    </submittedName>
</protein>
<dbReference type="GeneID" id="19324855"/>
<dbReference type="RefSeq" id="XP_007915127.1">
    <property type="nucleotide sequence ID" value="XM_007916936.1"/>
</dbReference>
<organism evidence="1 2">
    <name type="scientific">Phaeoacremonium minimum (strain UCR-PA7)</name>
    <name type="common">Esca disease fungus</name>
    <name type="synonym">Togninia minima</name>
    <dbReference type="NCBI Taxonomy" id="1286976"/>
    <lineage>
        <taxon>Eukaryota</taxon>
        <taxon>Fungi</taxon>
        <taxon>Dikarya</taxon>
        <taxon>Ascomycota</taxon>
        <taxon>Pezizomycotina</taxon>
        <taxon>Sordariomycetes</taxon>
        <taxon>Sordariomycetidae</taxon>
        <taxon>Togniniales</taxon>
        <taxon>Togniniaceae</taxon>
        <taxon>Phaeoacremonium</taxon>
    </lineage>
</organism>
<dbReference type="Proteomes" id="UP000014074">
    <property type="component" value="Unassembled WGS sequence"/>
</dbReference>
<dbReference type="PANTHER" id="PTHR45033:SF1">
    <property type="entry name" value="OXIDOREDUCTASE (EUROFUNG)"/>
    <property type="match status" value="1"/>
</dbReference>
<dbReference type="PANTHER" id="PTHR45033">
    <property type="match status" value="1"/>
</dbReference>
<dbReference type="OrthoDB" id="3509362at2759"/>
<dbReference type="AlphaFoldDB" id="R8BL70"/>
<sequence>MCEWQEEVLRLTDGVGADIIFENCGAKTTRKSFECVAWGGLISSIGCLSGKENDLSDRTNINALAIVKNVTIKGILNGPKDRLEQVLEFYQEHEIHPIVDRIFPFEEAKEAIKYLFAASHFGKVVVKVKA</sequence>
<dbReference type="Pfam" id="PF13602">
    <property type="entry name" value="ADH_zinc_N_2"/>
    <property type="match status" value="1"/>
</dbReference>
<reference evidence="2" key="1">
    <citation type="journal article" date="2013" name="Genome Announc.">
        <title>Draft genome sequence of the ascomycete Phaeoacremonium aleophilum strain UCR-PA7, a causal agent of the esca disease complex in grapevines.</title>
        <authorList>
            <person name="Blanco-Ulate B."/>
            <person name="Rolshausen P."/>
            <person name="Cantu D."/>
        </authorList>
    </citation>
    <scope>NUCLEOTIDE SEQUENCE [LARGE SCALE GENOMIC DNA]</scope>
    <source>
        <strain evidence="2">UCR-PA7</strain>
    </source>
</reference>
<keyword evidence="2" id="KW-1185">Reference proteome</keyword>
<dbReference type="KEGG" id="tmn:UCRPA7_4406"/>
<name>R8BL70_PHAM7</name>
<evidence type="ECO:0000313" key="2">
    <source>
        <dbReference type="Proteomes" id="UP000014074"/>
    </source>
</evidence>
<dbReference type="HOGENOM" id="CLU_026673_19_6_1"/>
<proteinExistence type="predicted"/>
<gene>
    <name evidence="1" type="ORF">UCRPA7_4406</name>
</gene>
<dbReference type="SUPFAM" id="SSF51735">
    <property type="entry name" value="NAD(P)-binding Rossmann-fold domains"/>
    <property type="match status" value="1"/>
</dbReference>
<dbReference type="Gene3D" id="3.90.180.10">
    <property type="entry name" value="Medium-chain alcohol dehydrogenases, catalytic domain"/>
    <property type="match status" value="1"/>
</dbReference>
<accession>R8BL70</accession>
<dbReference type="EMBL" id="KB933107">
    <property type="protein sequence ID" value="EOO00113.1"/>
    <property type="molecule type" value="Genomic_DNA"/>
</dbReference>
<evidence type="ECO:0000313" key="1">
    <source>
        <dbReference type="EMBL" id="EOO00113.1"/>
    </source>
</evidence>